<evidence type="ECO:0000313" key="8">
    <source>
        <dbReference type="Proteomes" id="UP001597018"/>
    </source>
</evidence>
<dbReference type="HAMAP" id="MF_01970">
    <property type="entry name" value="Kynureninase"/>
    <property type="match status" value="1"/>
</dbReference>
<feature type="binding site" evidence="4">
    <location>
        <position position="259"/>
    </location>
    <ligand>
        <name>pyridoxal 5'-phosphate</name>
        <dbReference type="ChEBI" id="CHEBI:597326"/>
    </ligand>
</feature>
<evidence type="ECO:0000256" key="4">
    <source>
        <dbReference type="HAMAP-Rule" id="MF_01970"/>
    </source>
</evidence>
<dbReference type="InterPro" id="IPR015421">
    <property type="entry name" value="PyrdxlP-dep_Trfase_major"/>
</dbReference>
<comment type="caution">
    <text evidence="7">The sequence shown here is derived from an EMBL/GenBank/DDBJ whole genome shotgun (WGS) entry which is preliminary data.</text>
</comment>
<comment type="function">
    <text evidence="4 6">Catalyzes the cleavage of L-kynurenine (L-Kyn) and L-3-hydroxykynurenine (L-3OHKyn) into anthranilic acid (AA) and 3-hydroxyanthranilic acid (3-OHAA), respectively.</text>
</comment>
<feature type="binding site" evidence="4">
    <location>
        <position position="285"/>
    </location>
    <ligand>
        <name>pyridoxal 5'-phosphate</name>
        <dbReference type="ChEBI" id="CHEBI:597326"/>
    </ligand>
</feature>
<comment type="similarity">
    <text evidence="4 6">Belongs to the kynureninase family.</text>
</comment>
<sequence>MDRSDVVAELEKLARDRDSRDELAELRNRFTIPDGVSYLDGNSLGPPCRTTSAALTELVDRQWAPALIEAWERHDWWSAPRRVGDRIGRVLGAAEGQVVVGESTSVQIFNALTTGCRLAAGREVVLVDADHFPTDLYLSRSVTRLLGLRPLRVPMGDAVGALDEHGDEVAVVFCSAVDFRTGELADIPGVTEAAHRRGALVLWDLSHAAGLVPLELDTWQVDLAVGCTYKFLNGGPGAPAFLYVSHRHQDSADPVLTGWHGHRAPFGMDPEYQPAEGIDRFRIGTPQVLSMLALEHALAVFDEVTTVRLWEKCGELADFFRHCFAQLCGDLDLTIVTPADPARRGGHITVHAPEAARRWKALAERGVLGDLRNPDMLRFGLSPLVVRFSDVVRAVTELADISRTGAHLDDRFGGSGLMG</sequence>
<keyword evidence="3 4" id="KW-0663">Pyridoxal phosphate</keyword>
<name>A0ABW3FY74_9PSEU</name>
<dbReference type="NCBIfam" id="TIGR01814">
    <property type="entry name" value="kynureninase"/>
    <property type="match status" value="1"/>
</dbReference>
<dbReference type="GO" id="GO:0030429">
    <property type="term" value="F:kynureninase activity"/>
    <property type="evidence" value="ECO:0007669"/>
    <property type="project" value="UniProtKB-EC"/>
</dbReference>
<feature type="modified residue" description="N6-(pyridoxal phosphate)lysine" evidence="4">
    <location>
        <position position="230"/>
    </location>
</feature>
<dbReference type="Pfam" id="PF22580">
    <property type="entry name" value="KYNU_C"/>
    <property type="match status" value="1"/>
</dbReference>
<dbReference type="SUPFAM" id="SSF53383">
    <property type="entry name" value="PLP-dependent transferases"/>
    <property type="match status" value="1"/>
</dbReference>
<evidence type="ECO:0000313" key="7">
    <source>
        <dbReference type="EMBL" id="MFD0921860.1"/>
    </source>
</evidence>
<evidence type="ECO:0000256" key="1">
    <source>
        <dbReference type="ARBA" id="ARBA00022642"/>
    </source>
</evidence>
<reference evidence="8" key="1">
    <citation type="journal article" date="2019" name="Int. J. Syst. Evol. Microbiol.">
        <title>The Global Catalogue of Microorganisms (GCM) 10K type strain sequencing project: providing services to taxonomists for standard genome sequencing and annotation.</title>
        <authorList>
            <consortium name="The Broad Institute Genomics Platform"/>
            <consortium name="The Broad Institute Genome Sequencing Center for Infectious Disease"/>
            <person name="Wu L."/>
            <person name="Ma J."/>
        </authorList>
    </citation>
    <scope>NUCLEOTIDE SEQUENCE [LARGE SCALE GENOMIC DNA]</scope>
    <source>
        <strain evidence="8">CCUG 56401</strain>
    </source>
</reference>
<dbReference type="Proteomes" id="UP001597018">
    <property type="component" value="Unassembled WGS sequence"/>
</dbReference>
<dbReference type="Gene3D" id="3.90.1150.10">
    <property type="entry name" value="Aspartate Aminotransferase, domain 1"/>
    <property type="match status" value="1"/>
</dbReference>
<dbReference type="InterPro" id="IPR015422">
    <property type="entry name" value="PyrdxlP-dep_Trfase_small"/>
</dbReference>
<dbReference type="PIRSF" id="PIRSF038800">
    <property type="entry name" value="KYNU"/>
    <property type="match status" value="1"/>
</dbReference>
<evidence type="ECO:0000256" key="3">
    <source>
        <dbReference type="ARBA" id="ARBA00022898"/>
    </source>
</evidence>
<comment type="cofactor">
    <cofactor evidence="4 6">
        <name>pyridoxal 5'-phosphate</name>
        <dbReference type="ChEBI" id="CHEBI:597326"/>
    </cofactor>
</comment>
<feature type="binding site" evidence="4">
    <location>
        <position position="229"/>
    </location>
    <ligand>
        <name>pyridoxal 5'-phosphate</name>
        <dbReference type="ChEBI" id="CHEBI:597326"/>
    </ligand>
</feature>
<proteinExistence type="inferred from homology"/>
<dbReference type="InterPro" id="IPR015424">
    <property type="entry name" value="PyrdxlP-dep_Trfase"/>
</dbReference>
<comment type="pathway">
    <text evidence="4 6">Cofactor biosynthesis; NAD(+) biosynthesis; quinolinate from L-kynurenine: step 2/3.</text>
</comment>
<dbReference type="RefSeq" id="WP_345601799.1">
    <property type="nucleotide sequence ID" value="NZ_BAABLT010000051.1"/>
</dbReference>
<keyword evidence="8" id="KW-1185">Reference proteome</keyword>
<comment type="catalytic activity">
    <reaction evidence="6">
        <text>3-hydroxy-L-kynurenine + H2O = 3-hydroxyanthranilate + L-alanine + H(+)</text>
        <dbReference type="Rhea" id="RHEA:25143"/>
        <dbReference type="ChEBI" id="CHEBI:15377"/>
        <dbReference type="ChEBI" id="CHEBI:15378"/>
        <dbReference type="ChEBI" id="CHEBI:36559"/>
        <dbReference type="ChEBI" id="CHEBI:57972"/>
        <dbReference type="ChEBI" id="CHEBI:58125"/>
        <dbReference type="EC" id="3.7.1.3"/>
    </reaction>
</comment>
<feature type="binding site" evidence="4">
    <location>
        <position position="105"/>
    </location>
    <ligand>
        <name>pyridoxal 5'-phosphate</name>
        <dbReference type="ChEBI" id="CHEBI:597326"/>
    </ligand>
</feature>
<dbReference type="PANTHER" id="PTHR14084">
    <property type="entry name" value="KYNURENINASE"/>
    <property type="match status" value="1"/>
</dbReference>
<feature type="binding site" evidence="4">
    <location>
        <begin position="132"/>
        <end position="135"/>
    </location>
    <ligand>
        <name>pyridoxal 5'-phosphate</name>
        <dbReference type="ChEBI" id="CHEBI:597326"/>
    </ligand>
</feature>
<comment type="caution">
    <text evidence="4">Lacks conserved residue(s) required for the propagation of feature annotation.</text>
</comment>
<evidence type="ECO:0000256" key="2">
    <source>
        <dbReference type="ARBA" id="ARBA00022801"/>
    </source>
</evidence>
<dbReference type="EC" id="3.7.1.3" evidence="4 5"/>
<dbReference type="EMBL" id="JBHTIW010000016">
    <property type="protein sequence ID" value="MFD0921860.1"/>
    <property type="molecule type" value="Genomic_DNA"/>
</dbReference>
<feature type="binding site" evidence="4">
    <location>
        <position position="207"/>
    </location>
    <ligand>
        <name>pyridoxal 5'-phosphate</name>
        <dbReference type="ChEBI" id="CHEBI:597326"/>
    </ligand>
</feature>
<dbReference type="Gene3D" id="3.40.640.10">
    <property type="entry name" value="Type I PLP-dependent aspartate aminotransferase-like (Major domain)"/>
    <property type="match status" value="1"/>
</dbReference>
<evidence type="ECO:0000256" key="5">
    <source>
        <dbReference type="NCBIfam" id="TIGR01814"/>
    </source>
</evidence>
<accession>A0ABW3FY74</accession>
<feature type="binding site" evidence="4">
    <location>
        <position position="204"/>
    </location>
    <ligand>
        <name>pyridoxal 5'-phosphate</name>
        <dbReference type="ChEBI" id="CHEBI:597326"/>
    </ligand>
</feature>
<dbReference type="PANTHER" id="PTHR14084:SF0">
    <property type="entry name" value="KYNURENINASE"/>
    <property type="match status" value="1"/>
</dbReference>
<comment type="subunit">
    <text evidence="4 6">Homodimer.</text>
</comment>
<comment type="catalytic activity">
    <reaction evidence="4 6">
        <text>L-kynurenine + H2O = anthranilate + L-alanine + H(+)</text>
        <dbReference type="Rhea" id="RHEA:16813"/>
        <dbReference type="ChEBI" id="CHEBI:15377"/>
        <dbReference type="ChEBI" id="CHEBI:15378"/>
        <dbReference type="ChEBI" id="CHEBI:16567"/>
        <dbReference type="ChEBI" id="CHEBI:57959"/>
        <dbReference type="ChEBI" id="CHEBI:57972"/>
        <dbReference type="EC" id="3.7.1.3"/>
    </reaction>
</comment>
<organism evidence="7 8">
    <name type="scientific">Saccharopolyspora rosea</name>
    <dbReference type="NCBI Taxonomy" id="524884"/>
    <lineage>
        <taxon>Bacteria</taxon>
        <taxon>Bacillati</taxon>
        <taxon>Actinomycetota</taxon>
        <taxon>Actinomycetes</taxon>
        <taxon>Pseudonocardiales</taxon>
        <taxon>Pseudonocardiaceae</taxon>
        <taxon>Saccharopolyspora</taxon>
    </lineage>
</organism>
<keyword evidence="2 4" id="KW-0378">Hydrolase</keyword>
<protein>
    <recommendedName>
        <fullName evidence="4 5">Kynureninase</fullName>
        <ecNumber evidence="4 5">3.7.1.3</ecNumber>
    </recommendedName>
    <alternativeName>
        <fullName evidence="4">L-kynurenine hydrolase</fullName>
    </alternativeName>
</protein>
<gene>
    <name evidence="4 7" type="primary">kynU</name>
    <name evidence="7" type="ORF">ACFQ16_19125</name>
</gene>
<dbReference type="InterPro" id="IPR010111">
    <property type="entry name" value="Kynureninase"/>
</dbReference>
<keyword evidence="1 4" id="KW-0662">Pyridine nucleotide biosynthesis</keyword>
<comment type="pathway">
    <text evidence="4 6">Amino-acid degradation; L-kynurenine degradation; L-alanine and anthranilate from L-kynurenine: step 1/1.</text>
</comment>
<feature type="binding site" evidence="4">
    <location>
        <position position="104"/>
    </location>
    <ligand>
        <name>pyridoxal 5'-phosphate</name>
        <dbReference type="ChEBI" id="CHEBI:597326"/>
    </ligand>
</feature>
<evidence type="ECO:0000256" key="6">
    <source>
        <dbReference type="PIRNR" id="PIRNR038800"/>
    </source>
</evidence>